<keyword evidence="8" id="KW-1185">Reference proteome</keyword>
<comment type="caution">
    <text evidence="7">The sequence shown here is derived from an EMBL/GenBank/DDBJ whole genome shotgun (WGS) entry which is preliminary data.</text>
</comment>
<organism evidence="7 8">
    <name type="scientific">Phlyctema vagabunda</name>
    <dbReference type="NCBI Taxonomy" id="108571"/>
    <lineage>
        <taxon>Eukaryota</taxon>
        <taxon>Fungi</taxon>
        <taxon>Dikarya</taxon>
        <taxon>Ascomycota</taxon>
        <taxon>Pezizomycotina</taxon>
        <taxon>Leotiomycetes</taxon>
        <taxon>Helotiales</taxon>
        <taxon>Dermateaceae</taxon>
        <taxon>Phlyctema</taxon>
    </lineage>
</organism>
<accession>A0ABR4P6D3</accession>
<proteinExistence type="predicted"/>
<evidence type="ECO:0000256" key="5">
    <source>
        <dbReference type="SAM" id="MobiDB-lite"/>
    </source>
</evidence>
<evidence type="ECO:0000256" key="2">
    <source>
        <dbReference type="ARBA" id="ARBA00022490"/>
    </source>
</evidence>
<dbReference type="Pfam" id="PF19047">
    <property type="entry name" value="HOOK_N"/>
    <property type="match status" value="1"/>
</dbReference>
<dbReference type="PANTHER" id="PTHR18947:SF28">
    <property type="entry name" value="GIRDIN, ISOFORM A"/>
    <property type="match status" value="1"/>
</dbReference>
<dbReference type="InterPro" id="IPR043936">
    <property type="entry name" value="HOOK_N"/>
</dbReference>
<dbReference type="EMBL" id="JBFCZG010000009">
    <property type="protein sequence ID" value="KAL3418671.1"/>
    <property type="molecule type" value="Genomic_DNA"/>
</dbReference>
<evidence type="ECO:0000256" key="1">
    <source>
        <dbReference type="ARBA" id="ARBA00004496"/>
    </source>
</evidence>
<dbReference type="Gene3D" id="1.10.418.10">
    <property type="entry name" value="Calponin-like domain"/>
    <property type="match status" value="1"/>
</dbReference>
<evidence type="ECO:0000313" key="7">
    <source>
        <dbReference type="EMBL" id="KAL3418671.1"/>
    </source>
</evidence>
<gene>
    <name evidence="7" type="ORF">PVAG01_10387</name>
</gene>
<reference evidence="7 8" key="1">
    <citation type="submission" date="2024-06" db="EMBL/GenBank/DDBJ databases">
        <title>Complete genome of Phlyctema vagabunda strain 19-DSS-EL-015.</title>
        <authorList>
            <person name="Fiorenzani C."/>
        </authorList>
    </citation>
    <scope>NUCLEOTIDE SEQUENCE [LARGE SCALE GENOMIC DNA]</scope>
    <source>
        <strain evidence="7 8">19-DSS-EL-015</strain>
    </source>
</reference>
<feature type="domain" description="HOOK N-terminal" evidence="6">
    <location>
        <begin position="7"/>
        <end position="108"/>
    </location>
</feature>
<evidence type="ECO:0000256" key="4">
    <source>
        <dbReference type="SAM" id="Coils"/>
    </source>
</evidence>
<keyword evidence="3 4" id="KW-0175">Coiled coil</keyword>
<feature type="coiled-coil region" evidence="4">
    <location>
        <begin position="267"/>
        <end position="294"/>
    </location>
</feature>
<feature type="coiled-coil region" evidence="4">
    <location>
        <begin position="348"/>
        <end position="461"/>
    </location>
</feature>
<evidence type="ECO:0000313" key="8">
    <source>
        <dbReference type="Proteomes" id="UP001629113"/>
    </source>
</evidence>
<dbReference type="CDD" id="cd22211">
    <property type="entry name" value="HkD_SF"/>
    <property type="match status" value="1"/>
</dbReference>
<feature type="region of interest" description="Disordered" evidence="5">
    <location>
        <begin position="709"/>
        <end position="733"/>
    </location>
</feature>
<evidence type="ECO:0000256" key="3">
    <source>
        <dbReference type="ARBA" id="ARBA00023054"/>
    </source>
</evidence>
<dbReference type="Proteomes" id="UP001629113">
    <property type="component" value="Unassembled WGS sequence"/>
</dbReference>
<keyword evidence="2" id="KW-0963">Cytoplasm</keyword>
<sequence>MAGEAERALLEWVNTFPIDSKVESALQLSDGLILNQILGALNQDYFVAGLEKNTAPSKWLSKKQNLESVYKSLLRFHREHPDYTAITIDNTPNLSSIAENGDTQETIKVPNTEALLTSPPSSPSPRLYHQAHSPVISSPSHPRSPFPQRQVDLLWEPEVPRKVVFALANTSVQLLTILLMAAISGENRAQHIESLQKLHGAMEIMKVIKMMQNVQEAATNEAPPWDAARLPAALTNDLELAAEEERAALFAEHTALKKRHADYMTRFEKLQDSYQDLMAKNEETEQELQSVRASSRGDITSFVEEMQEEIRKRDELISGQEFEIEHSRKLRERQEKELDSLRPASERVLALEDQVQELRVENAALSKKANMVDNFQRKLESQSNIDKDNARLREQIDTYRENQKHFDYTMQKNSTLQSSVDEYSKRFHNYELELVELSSQKKILEEEIRRRDAEIYKLNEQKRHDEDFIKDLQESFATSQAPTATNQTLGEELEQSNDSVNYALENSRLLAENQLLKSDTAGTRNADLRAENLELISRIEALEQKCNALTEEHAISQEQLNAIIGKIDNDKLVTCIDAATKVGPFRILTDGFYRDEAIMNTRRLYLDANRERETLRHEVARLTADITSRDRELLAVKGDLRALGEDPYNSLQELKATHELLTTSFEADLTVLKQQLKLSTADNEQQKSHLVDALLAKDKLRKEIAELRGVTDTTAERPATAKSQEPLPESKSAVDALTENEALKSSVEELQRKIKSLEENSAEAQKVSYSQSSIKFPTIFASCFRTSLVGLLKNVLRENAMMSTAWYDLSSRLQSNHVVLQRRQDAPKSWLNKQRQMVNATPRR</sequence>
<feature type="coiled-coil region" evidence="4">
    <location>
        <begin position="525"/>
        <end position="559"/>
    </location>
</feature>
<feature type="coiled-coil region" evidence="4">
    <location>
        <begin position="733"/>
        <end position="767"/>
    </location>
</feature>
<protein>
    <submittedName>
        <fullName evidence="7">Microtubule binding protein</fullName>
    </submittedName>
</protein>
<dbReference type="InterPro" id="IPR036872">
    <property type="entry name" value="CH_dom_sf"/>
</dbReference>
<dbReference type="PANTHER" id="PTHR18947">
    <property type="entry name" value="HOOK PROTEINS"/>
    <property type="match status" value="1"/>
</dbReference>
<evidence type="ECO:0000259" key="6">
    <source>
        <dbReference type="Pfam" id="PF19047"/>
    </source>
</evidence>
<comment type="subcellular location">
    <subcellularLocation>
        <location evidence="1">Cytoplasm</location>
    </subcellularLocation>
</comment>
<name>A0ABR4P6D3_9HELO</name>
<dbReference type="SUPFAM" id="SSF116907">
    <property type="entry name" value="Hook domain"/>
    <property type="match status" value="1"/>
</dbReference>
<feature type="region of interest" description="Disordered" evidence="5">
    <location>
        <begin position="114"/>
        <end position="144"/>
    </location>
</feature>